<reference evidence="1 2" key="1">
    <citation type="submission" date="2024-04" db="EMBL/GenBank/DDBJ databases">
        <title>genome sequences of Mucor flavus KT1a and Helicostylum pulchrum KT1b strains isolation_sourced from the surface of a dry-aged beef.</title>
        <authorList>
            <person name="Toyotome T."/>
            <person name="Hosono M."/>
            <person name="Torimaru M."/>
            <person name="Fukuda K."/>
            <person name="Mikami N."/>
        </authorList>
    </citation>
    <scope>NUCLEOTIDE SEQUENCE [LARGE SCALE GENOMIC DNA]</scope>
    <source>
        <strain evidence="1 2">KT1b</strain>
    </source>
</reference>
<organism evidence="1 2">
    <name type="scientific">Helicostylum pulchrum</name>
    <dbReference type="NCBI Taxonomy" id="562976"/>
    <lineage>
        <taxon>Eukaryota</taxon>
        <taxon>Fungi</taxon>
        <taxon>Fungi incertae sedis</taxon>
        <taxon>Mucoromycota</taxon>
        <taxon>Mucoromycotina</taxon>
        <taxon>Mucoromycetes</taxon>
        <taxon>Mucorales</taxon>
        <taxon>Mucorineae</taxon>
        <taxon>Mucoraceae</taxon>
        <taxon>Helicostylum</taxon>
    </lineage>
</organism>
<dbReference type="EMBL" id="BAABUJ010000006">
    <property type="protein sequence ID" value="GAA5796393.1"/>
    <property type="molecule type" value="Genomic_DNA"/>
</dbReference>
<evidence type="ECO:0000313" key="2">
    <source>
        <dbReference type="Proteomes" id="UP001476247"/>
    </source>
</evidence>
<gene>
    <name evidence="1" type="ORF">HPULCUR_001764</name>
</gene>
<protein>
    <submittedName>
        <fullName evidence="1">Uncharacterized protein</fullName>
    </submittedName>
</protein>
<name>A0ABP9XNL3_9FUNG</name>
<dbReference type="Proteomes" id="UP001476247">
    <property type="component" value="Unassembled WGS sequence"/>
</dbReference>
<evidence type="ECO:0000313" key="1">
    <source>
        <dbReference type="EMBL" id="GAA5796393.1"/>
    </source>
</evidence>
<accession>A0ABP9XNL3</accession>
<keyword evidence="2" id="KW-1185">Reference proteome</keyword>
<comment type="caution">
    <text evidence="1">The sequence shown here is derived from an EMBL/GenBank/DDBJ whole genome shotgun (WGS) entry which is preliminary data.</text>
</comment>
<proteinExistence type="predicted"/>
<sequence length="88" mass="9741">MEFLQSICLNEDQVKLLSESRNVCTALRMKKTATRSVPFGELEATDKTQMVNLVTIICLVNYSMPQDVGPYNLLFKVAGQTALLTVGT</sequence>